<proteinExistence type="predicted"/>
<protein>
    <submittedName>
        <fullName evidence="1">Uncharacterized protein</fullName>
    </submittedName>
</protein>
<dbReference type="EMBL" id="VYYT01000521">
    <property type="protein sequence ID" value="KAK2733043.1"/>
    <property type="molecule type" value="Genomic_DNA"/>
</dbReference>
<evidence type="ECO:0000313" key="1">
    <source>
        <dbReference type="EMBL" id="KAK2733043.1"/>
    </source>
</evidence>
<name>A0AAD9Y1C6_COLKA</name>
<accession>A0AAD9Y1C6</accession>
<comment type="caution">
    <text evidence="1">The sequence shown here is derived from an EMBL/GenBank/DDBJ whole genome shotgun (WGS) entry which is preliminary data.</text>
</comment>
<dbReference type="AlphaFoldDB" id="A0AAD9Y1C6"/>
<keyword evidence="2" id="KW-1185">Reference proteome</keyword>
<sequence>MDVSSQVAIWVQEALELEHAGMPQGSFTLVFDGDSSCSEIFKDIVQRDAAWQEAIDLCLDRNLLPPLRWDVRRRDARYETRGRREDRTEVSKESDNAWYVREGFPQAINDIVAGKSIVKCNFWVGDVWDVERLVKENKGWSMQQWKTAWYNQLTTRHFEPDLPPPGWVQLLCDDTFETGLPRTS</sequence>
<evidence type="ECO:0000313" key="2">
    <source>
        <dbReference type="Proteomes" id="UP001281614"/>
    </source>
</evidence>
<gene>
    <name evidence="1" type="ORF">CKAH01_08541</name>
</gene>
<organism evidence="1 2">
    <name type="scientific">Colletotrichum kahawae</name>
    <name type="common">Coffee berry disease fungus</name>
    <dbReference type="NCBI Taxonomy" id="34407"/>
    <lineage>
        <taxon>Eukaryota</taxon>
        <taxon>Fungi</taxon>
        <taxon>Dikarya</taxon>
        <taxon>Ascomycota</taxon>
        <taxon>Pezizomycotina</taxon>
        <taxon>Sordariomycetes</taxon>
        <taxon>Hypocreomycetidae</taxon>
        <taxon>Glomerellales</taxon>
        <taxon>Glomerellaceae</taxon>
        <taxon>Colletotrichum</taxon>
        <taxon>Colletotrichum gloeosporioides species complex</taxon>
    </lineage>
</organism>
<reference evidence="1" key="1">
    <citation type="submission" date="2023-02" db="EMBL/GenBank/DDBJ databases">
        <title>Colletotrichum kahawae CIFC_Que2 genome sequencing and assembly.</title>
        <authorList>
            <person name="Baroncelli R."/>
        </authorList>
    </citation>
    <scope>NUCLEOTIDE SEQUENCE</scope>
    <source>
        <strain evidence="1">CIFC_Que2</strain>
    </source>
</reference>
<dbReference type="Proteomes" id="UP001281614">
    <property type="component" value="Unassembled WGS sequence"/>
</dbReference>